<reference evidence="9" key="1">
    <citation type="submission" date="2017-02" db="UniProtKB">
        <authorList>
            <consortium name="WormBaseParasite"/>
        </authorList>
    </citation>
    <scope>IDENTIFICATION</scope>
</reference>
<evidence type="ECO:0000256" key="1">
    <source>
        <dbReference type="ARBA" id="ARBA00004123"/>
    </source>
</evidence>
<evidence type="ECO:0000313" key="9">
    <source>
        <dbReference type="WBParaSite" id="ASIM_0000309101-mRNA-1"/>
    </source>
</evidence>
<dbReference type="SMART" id="SM00614">
    <property type="entry name" value="ZnF_BED"/>
    <property type="match status" value="1"/>
</dbReference>
<dbReference type="PANTHER" id="PTHR46481:SF10">
    <property type="entry name" value="ZINC FINGER BED DOMAIN-CONTAINING PROTEIN 39"/>
    <property type="match status" value="1"/>
</dbReference>
<evidence type="ECO:0000256" key="4">
    <source>
        <dbReference type="ARBA" id="ARBA00022833"/>
    </source>
</evidence>
<accession>A0A0M3J6A5</accession>
<proteinExistence type="predicted"/>
<evidence type="ECO:0000256" key="2">
    <source>
        <dbReference type="ARBA" id="ARBA00022723"/>
    </source>
</evidence>
<dbReference type="SUPFAM" id="SSF140996">
    <property type="entry name" value="Hermes dimerisation domain"/>
    <property type="match status" value="1"/>
</dbReference>
<dbReference type="EMBL" id="UYRR01004242">
    <property type="protein sequence ID" value="VDK20891.1"/>
    <property type="molecule type" value="Genomic_DNA"/>
</dbReference>
<keyword evidence="4" id="KW-0862">Zinc</keyword>
<feature type="compositionally biased region" description="Basic and acidic residues" evidence="6">
    <location>
        <begin position="1"/>
        <end position="35"/>
    </location>
</feature>
<keyword evidence="5" id="KW-0539">Nucleus</keyword>
<dbReference type="GO" id="GO:0008270">
    <property type="term" value="F:zinc ion binding"/>
    <property type="evidence" value="ECO:0007669"/>
    <property type="project" value="UniProtKB-KW"/>
</dbReference>
<name>A0A0M3J6A5_ANISI</name>
<dbReference type="PANTHER" id="PTHR46481">
    <property type="entry name" value="ZINC FINGER BED DOMAIN-CONTAINING PROTEIN 4"/>
    <property type="match status" value="1"/>
</dbReference>
<keyword evidence="8" id="KW-1185">Reference proteome</keyword>
<reference evidence="7 8" key="2">
    <citation type="submission" date="2018-11" db="EMBL/GenBank/DDBJ databases">
        <authorList>
            <consortium name="Pathogen Informatics"/>
        </authorList>
    </citation>
    <scope>NUCLEOTIDE SEQUENCE [LARGE SCALE GENOMIC DNA]</scope>
</reference>
<gene>
    <name evidence="7" type="ORF">ASIM_LOCUS2937</name>
</gene>
<dbReference type="OrthoDB" id="117690at2759"/>
<dbReference type="InterPro" id="IPR052035">
    <property type="entry name" value="ZnF_BED_domain_contain"/>
</dbReference>
<keyword evidence="3" id="KW-0863">Zinc-finger</keyword>
<dbReference type="WBParaSite" id="ASIM_0000309101-mRNA-1">
    <property type="protein sequence ID" value="ASIM_0000309101-mRNA-1"/>
    <property type="gene ID" value="ASIM_0000309101"/>
</dbReference>
<evidence type="ECO:0000256" key="5">
    <source>
        <dbReference type="ARBA" id="ARBA00023242"/>
    </source>
</evidence>
<keyword evidence="2" id="KW-0479">Metal-binding</keyword>
<comment type="subcellular location">
    <subcellularLocation>
        <location evidence="1">Nucleus</location>
    </subcellularLocation>
</comment>
<evidence type="ECO:0000313" key="8">
    <source>
        <dbReference type="Proteomes" id="UP000267096"/>
    </source>
</evidence>
<protein>
    <submittedName>
        <fullName evidence="9">BED-type domain-containing protein</fullName>
    </submittedName>
</protein>
<evidence type="ECO:0000313" key="7">
    <source>
        <dbReference type="EMBL" id="VDK20891.1"/>
    </source>
</evidence>
<evidence type="ECO:0000256" key="6">
    <source>
        <dbReference type="SAM" id="MobiDB-lite"/>
    </source>
</evidence>
<feature type="region of interest" description="Disordered" evidence="6">
    <location>
        <begin position="1"/>
        <end position="36"/>
    </location>
</feature>
<dbReference type="AlphaFoldDB" id="A0A0M3J6A5"/>
<dbReference type="Proteomes" id="UP000267096">
    <property type="component" value="Unassembled WGS sequence"/>
</dbReference>
<evidence type="ECO:0000256" key="3">
    <source>
        <dbReference type="ARBA" id="ARBA00022771"/>
    </source>
</evidence>
<organism evidence="9">
    <name type="scientific">Anisakis simplex</name>
    <name type="common">Herring worm</name>
    <dbReference type="NCBI Taxonomy" id="6269"/>
    <lineage>
        <taxon>Eukaryota</taxon>
        <taxon>Metazoa</taxon>
        <taxon>Ecdysozoa</taxon>
        <taxon>Nematoda</taxon>
        <taxon>Chromadorea</taxon>
        <taxon>Rhabditida</taxon>
        <taxon>Spirurina</taxon>
        <taxon>Ascaridomorpha</taxon>
        <taxon>Ascaridoidea</taxon>
        <taxon>Anisakidae</taxon>
        <taxon>Anisakis</taxon>
        <taxon>Anisakis simplex complex</taxon>
    </lineage>
</organism>
<sequence length="260" mass="29659">MCAEKGKDVGKETEVIDSNDDKEGASERNRSREEDNVSWIKGTAERYEWLILVHESGKKSKVWKYFTEYEARGGQAGTRGMTHIVRCKVERCCKELAYGGRARSSATGMIDHLSHIHNIVLSTEDRGIHKASKRDLTSENSEAPQKQTSMEDFVVQRNLAIGTGKFTTDMKNRANHLLLEMIVTEFLPFNIVEKKSFKKFIAFTCNPYELPSRKYISDTLLQDRPRAMDTERAKFFATMDFFSLTIDEYSAPSVGRSFIA</sequence>
<dbReference type="GO" id="GO:0005634">
    <property type="term" value="C:nucleus"/>
    <property type="evidence" value="ECO:0007669"/>
    <property type="project" value="UniProtKB-SubCell"/>
</dbReference>